<dbReference type="Gene3D" id="2.40.10.10">
    <property type="entry name" value="Trypsin-like serine proteases"/>
    <property type="match status" value="1"/>
</dbReference>
<protein>
    <submittedName>
        <fullName evidence="6">Phenoloxidase-activating factor 2-like</fullName>
    </submittedName>
</protein>
<dbReference type="GeneID" id="117566194"/>
<sequence length="281" mass="31285">MKINASQNNLASDRSSNPIAKAKIGRQEEMPNRGCGFANSKSQQPADDLTSRFGEFNWMIRIMANDLFLGIGTLIAPNIVLTSSVHEYVSSNLTVIAGEWDLNSENEIYPHLKRTVHTIISQGDGINDIALLELRVSFSRQPNINTICLGIPITIVDQDNCISIAWHEEGSKPQQHRFAIQSDEFCSQLVPKTYVRGNKLESGLICATHLDNAPDLNVGTALFCPIQGAPNRYTQLGIFIGTENRTGTATELFAHVNHFMPWIYKQLGPRRTDLKHFLPIV</sequence>
<proteinExistence type="inferred from homology"/>
<dbReference type="GO" id="GO:0006508">
    <property type="term" value="P:proteolysis"/>
    <property type="evidence" value="ECO:0007669"/>
    <property type="project" value="InterPro"/>
</dbReference>
<name>A0A6P8WQJ8_DROAB</name>
<dbReference type="OrthoDB" id="7858018at2759"/>
<accession>A0A6P8WQJ8</accession>
<evidence type="ECO:0000256" key="3">
    <source>
        <dbReference type="SAM" id="MobiDB-lite"/>
    </source>
</evidence>
<organism evidence="5 6">
    <name type="scientific">Drosophila albomicans</name>
    <name type="common">Fruit fly</name>
    <dbReference type="NCBI Taxonomy" id="7291"/>
    <lineage>
        <taxon>Eukaryota</taxon>
        <taxon>Metazoa</taxon>
        <taxon>Ecdysozoa</taxon>
        <taxon>Arthropoda</taxon>
        <taxon>Hexapoda</taxon>
        <taxon>Insecta</taxon>
        <taxon>Pterygota</taxon>
        <taxon>Neoptera</taxon>
        <taxon>Endopterygota</taxon>
        <taxon>Diptera</taxon>
        <taxon>Brachycera</taxon>
        <taxon>Muscomorpha</taxon>
        <taxon>Ephydroidea</taxon>
        <taxon>Drosophilidae</taxon>
        <taxon>Drosophila</taxon>
    </lineage>
</organism>
<evidence type="ECO:0000313" key="5">
    <source>
        <dbReference type="Proteomes" id="UP000515160"/>
    </source>
</evidence>
<evidence type="ECO:0000256" key="1">
    <source>
        <dbReference type="ARBA" id="ARBA00023157"/>
    </source>
</evidence>
<comment type="similarity">
    <text evidence="2">Belongs to the peptidase S1 family. CLIP subfamily.</text>
</comment>
<dbReference type="PANTHER" id="PTHR24256">
    <property type="entry name" value="TRYPTASE-RELATED"/>
    <property type="match status" value="1"/>
</dbReference>
<dbReference type="InterPro" id="IPR051487">
    <property type="entry name" value="Ser/Thr_Proteases_Immune/Dev"/>
</dbReference>
<dbReference type="Proteomes" id="UP000515160">
    <property type="component" value="Chromosome 2L"/>
</dbReference>
<dbReference type="AlphaFoldDB" id="A0A6P8WQJ8"/>
<dbReference type="GO" id="GO:0004252">
    <property type="term" value="F:serine-type endopeptidase activity"/>
    <property type="evidence" value="ECO:0007669"/>
    <property type="project" value="InterPro"/>
</dbReference>
<dbReference type="RefSeq" id="XP_034101603.2">
    <property type="nucleotide sequence ID" value="XM_034245712.2"/>
</dbReference>
<keyword evidence="1" id="KW-1015">Disulfide bond</keyword>
<keyword evidence="5" id="KW-1185">Reference proteome</keyword>
<dbReference type="SMART" id="SM00020">
    <property type="entry name" value="Tryp_SPc"/>
    <property type="match status" value="1"/>
</dbReference>
<dbReference type="Pfam" id="PF00089">
    <property type="entry name" value="Trypsin"/>
    <property type="match status" value="1"/>
</dbReference>
<evidence type="ECO:0000313" key="6">
    <source>
        <dbReference type="RefSeq" id="XP_034101603.2"/>
    </source>
</evidence>
<dbReference type="InterPro" id="IPR043504">
    <property type="entry name" value="Peptidase_S1_PA_chymotrypsin"/>
</dbReference>
<reference evidence="6" key="1">
    <citation type="submission" date="2025-08" db="UniProtKB">
        <authorList>
            <consortium name="RefSeq"/>
        </authorList>
    </citation>
    <scope>IDENTIFICATION</scope>
    <source>
        <strain evidence="6">15112-1751.03</strain>
        <tissue evidence="6">Whole Adult</tissue>
    </source>
</reference>
<gene>
    <name evidence="6" type="primary">LOC117566194</name>
</gene>
<dbReference type="InterPro" id="IPR001254">
    <property type="entry name" value="Trypsin_dom"/>
</dbReference>
<evidence type="ECO:0000259" key="4">
    <source>
        <dbReference type="SMART" id="SM00020"/>
    </source>
</evidence>
<feature type="region of interest" description="Disordered" evidence="3">
    <location>
        <begin position="24"/>
        <end position="46"/>
    </location>
</feature>
<dbReference type="InterPro" id="IPR009003">
    <property type="entry name" value="Peptidase_S1_PA"/>
</dbReference>
<evidence type="ECO:0000256" key="2">
    <source>
        <dbReference type="ARBA" id="ARBA00024195"/>
    </source>
</evidence>
<feature type="domain" description="Peptidase S1" evidence="4">
    <location>
        <begin position="44"/>
        <end position="263"/>
    </location>
</feature>
<dbReference type="SUPFAM" id="SSF50494">
    <property type="entry name" value="Trypsin-like serine proteases"/>
    <property type="match status" value="1"/>
</dbReference>